<dbReference type="GO" id="GO:0008283">
    <property type="term" value="P:cell population proliferation"/>
    <property type="evidence" value="ECO:0007669"/>
    <property type="project" value="UniProtKB-UniRule"/>
</dbReference>
<dbReference type="EMBL" id="AM265614">
    <property type="protein sequence ID" value="CAK22422.1"/>
    <property type="molecule type" value="mRNA"/>
</dbReference>
<accession>Q1H8M5</accession>
<keyword evidence="7 9" id="KW-0221">Differentiation</keyword>
<comment type="subcellular location">
    <subcellularLocation>
        <location evidence="1 9">Secreted</location>
    </subcellularLocation>
</comment>
<sequence>MSKFTTLLIIVMLVCFASTETCVARTIPAFHHEDMDFENLKVDDNKSCQGVNEEECLMRRTLVAHTDYIYTQHQNP</sequence>
<dbReference type="GO" id="GO:0030154">
    <property type="term" value="P:cell differentiation"/>
    <property type="evidence" value="ECO:0007669"/>
    <property type="project" value="UniProtKB-UniRule"/>
</dbReference>
<keyword evidence="4 9" id="KW-0964">Secreted</keyword>
<feature type="chain" id="PRO_5031588889" description="Phytosulfokine" evidence="9">
    <location>
        <begin position="20"/>
        <end position="76"/>
    </location>
</feature>
<feature type="signal peptide" evidence="9">
    <location>
        <begin position="1"/>
        <end position="19"/>
    </location>
</feature>
<comment type="PTM">
    <text evidence="9">PSK-alpha is produced by endopeptidase digestion. PSK-beta is produced from PSK-alpha by exopeptidase digestion.</text>
</comment>
<comment type="PTM">
    <text evidence="9">Sulfation is important for activity and for the binding to a putative membrane receptor.</text>
</comment>
<evidence type="ECO:0000256" key="2">
    <source>
        <dbReference type="ARBA" id="ARBA00010781"/>
    </source>
</evidence>
<evidence type="ECO:0000313" key="10">
    <source>
        <dbReference type="EMBL" id="CAK22422.1"/>
    </source>
</evidence>
<comment type="similarity">
    <text evidence="2 9">Belongs to the phytosulfokine family.</text>
</comment>
<evidence type="ECO:0000256" key="9">
    <source>
        <dbReference type="RuleBase" id="RU368031"/>
    </source>
</evidence>
<dbReference type="Pfam" id="PF06404">
    <property type="entry name" value="PSK"/>
    <property type="match status" value="1"/>
</dbReference>
<dbReference type="PANTHER" id="PTHR33285:SF55">
    <property type="entry name" value="PHYTOSULFOKINES 3"/>
    <property type="match status" value="1"/>
</dbReference>
<evidence type="ECO:0000256" key="6">
    <source>
        <dbReference type="ARBA" id="ARBA00022729"/>
    </source>
</evidence>
<evidence type="ECO:0000256" key="7">
    <source>
        <dbReference type="ARBA" id="ARBA00022782"/>
    </source>
</evidence>
<evidence type="ECO:0000256" key="5">
    <source>
        <dbReference type="ARBA" id="ARBA00022641"/>
    </source>
</evidence>
<name>Q1H8M5_BETVU</name>
<protein>
    <recommendedName>
        <fullName evidence="9">Phytosulfokine</fullName>
    </recommendedName>
    <component>
        <recommendedName>
            <fullName evidence="9">Phytosulfokine-alpha</fullName>
            <shortName evidence="9">PSK-alpha</shortName>
            <shortName evidence="9">Phytosulfokine-a</shortName>
        </recommendedName>
    </component>
    <component>
        <recommendedName>
            <fullName evidence="9">Phytosulfokine-beta</fullName>
            <shortName evidence="9">PSK-beta</shortName>
            <shortName evidence="9">Phytosulfokine-b</shortName>
        </recommendedName>
    </component>
</protein>
<evidence type="ECO:0000256" key="3">
    <source>
        <dbReference type="ARBA" id="ARBA00022473"/>
    </source>
</evidence>
<proteinExistence type="evidence at transcript level"/>
<gene>
    <name evidence="10" type="primary">psk</name>
</gene>
<keyword evidence="5 9" id="KW-0765">Sulfation</keyword>
<dbReference type="GO" id="GO:0005576">
    <property type="term" value="C:extracellular region"/>
    <property type="evidence" value="ECO:0007669"/>
    <property type="project" value="UniProtKB-SubCell"/>
</dbReference>
<keyword evidence="3 9" id="KW-0217">Developmental protein</keyword>
<reference evidence="10" key="1">
    <citation type="journal article" date="2008" name="Planta">
        <title>Post-harvest regulated gene expression and splicing efficiency in storage roots of sugar beet (Beta vulgaris L.).</title>
        <authorList>
            <person name="Rotthues A."/>
            <person name="Kappler J."/>
            <person name="Lichtfuss A."/>
            <person name="Kloos D.U."/>
            <person name="Stahl D.J."/>
            <person name="Hehl R."/>
        </authorList>
    </citation>
    <scope>NUCLEOTIDE SEQUENCE</scope>
    <source>
        <tissue evidence="10">Storage root</tissue>
    </source>
</reference>
<evidence type="ECO:0000256" key="1">
    <source>
        <dbReference type="ARBA" id="ARBA00004613"/>
    </source>
</evidence>
<dbReference type="PANTHER" id="PTHR33285">
    <property type="entry name" value="PHYTOSULFOKINES 3"/>
    <property type="match status" value="1"/>
</dbReference>
<organism evidence="10">
    <name type="scientific">Beta vulgaris</name>
    <name type="common">Sugar beet</name>
    <dbReference type="NCBI Taxonomy" id="161934"/>
    <lineage>
        <taxon>Eukaryota</taxon>
        <taxon>Viridiplantae</taxon>
        <taxon>Streptophyta</taxon>
        <taxon>Embryophyta</taxon>
        <taxon>Tracheophyta</taxon>
        <taxon>Spermatophyta</taxon>
        <taxon>Magnoliopsida</taxon>
        <taxon>eudicotyledons</taxon>
        <taxon>Gunneridae</taxon>
        <taxon>Pentapetalae</taxon>
        <taxon>Caryophyllales</taxon>
        <taxon>Chenopodiaceae</taxon>
        <taxon>Betoideae</taxon>
        <taxon>Beta</taxon>
    </lineage>
</organism>
<evidence type="ECO:0000256" key="8">
    <source>
        <dbReference type="ARBA" id="ARBA00023030"/>
    </source>
</evidence>
<comment type="function">
    <text evidence="9">Promotes plant cell differentiation, organogenesis and somatic embryogenesis as well as cell proliferation.</text>
</comment>
<dbReference type="AlphaFoldDB" id="Q1H8M5"/>
<dbReference type="GO" id="GO:0008083">
    <property type="term" value="F:growth factor activity"/>
    <property type="evidence" value="ECO:0007669"/>
    <property type="project" value="UniProtKB-UniRule"/>
</dbReference>
<keyword evidence="8 9" id="KW-0339">Growth factor</keyword>
<dbReference type="InterPro" id="IPR009438">
    <property type="entry name" value="Phytosulfokine"/>
</dbReference>
<evidence type="ECO:0000256" key="4">
    <source>
        <dbReference type="ARBA" id="ARBA00022525"/>
    </source>
</evidence>
<keyword evidence="6 9" id="KW-0732">Signal</keyword>